<evidence type="ECO:0000313" key="1">
    <source>
        <dbReference type="EMBL" id="RBO89469.1"/>
    </source>
</evidence>
<reference evidence="1 2" key="1">
    <citation type="submission" date="2018-06" db="EMBL/GenBank/DDBJ databases">
        <title>Genomic Encyclopedia of Type Strains, Phase IV (KMG-IV): sequencing the most valuable type-strain genomes for metagenomic binning, comparative biology and taxonomic classification.</title>
        <authorList>
            <person name="Goeker M."/>
        </authorList>
    </citation>
    <scope>NUCLEOTIDE SEQUENCE [LARGE SCALE GENOMIC DNA]</scope>
    <source>
        <strain evidence="1 2">DSM 44599</strain>
    </source>
</reference>
<accession>A0A366DIY5</accession>
<proteinExistence type="predicted"/>
<dbReference type="STRING" id="1210090.GCA_001613185_02010"/>
<dbReference type="RefSeq" id="WP_067506972.1">
    <property type="nucleotide sequence ID" value="NZ_QNRE01000007.1"/>
</dbReference>
<dbReference type="EMBL" id="QNRE01000007">
    <property type="protein sequence ID" value="RBO89469.1"/>
    <property type="molecule type" value="Genomic_DNA"/>
</dbReference>
<protein>
    <submittedName>
        <fullName evidence="1">Uncharacterized protein</fullName>
    </submittedName>
</protein>
<name>A0A366DIY5_9NOCA</name>
<gene>
    <name evidence="1" type="ORF">DFR74_107147</name>
</gene>
<sequence length="498" mass="53407">MTAALARARAVADAVLYEGYLLYPYRADSRKNRSRWQFGVLGPVGAAEAGVGEEPSLEGQCVARAQAGATLTLTVRFLQLQRRAVERGGEPVPELVIGETTWISWDETVERELVFGPVPIADAAFPVVAEPARDVEELPGDARIVRTRSEVTGELTLTVHSEGSYQRVAVSLRNTGILPEPTDKSTAAARSLLGAHVIAEIHDGAFMSLLDPEPAAAEAVTHCTQHRCFPVLAGPPGDHGVVLVSPIILYDHPEIAEQSKGPLFDSTEIDEILTLRVMTLTEDEKVRARATDPLAAAVIDRCDSMTPEEMRALHGVLRDPERRVAATVPVAPGGAATDGLPPGDPPDFVGEHFDIAAFGPDSEGVVPPESGLVEGETPSRAEESAPVRLVPEVPPDVDWWDPEADGAVRPESDAVTVGGVAVRRGSRVRLHPSRRADAHDLFYDGRVATVASVHADVDGETHVGVVIEDDPAADLHAWYGRYLYFAPDELEPIVNGDK</sequence>
<keyword evidence="2" id="KW-1185">Reference proteome</keyword>
<comment type="caution">
    <text evidence="1">The sequence shown here is derived from an EMBL/GenBank/DDBJ whole genome shotgun (WGS) entry which is preliminary data.</text>
</comment>
<evidence type="ECO:0000313" key="2">
    <source>
        <dbReference type="Proteomes" id="UP000252586"/>
    </source>
</evidence>
<dbReference type="Proteomes" id="UP000252586">
    <property type="component" value="Unassembled WGS sequence"/>
</dbReference>
<organism evidence="1 2">
    <name type="scientific">Nocardia puris</name>
    <dbReference type="NCBI Taxonomy" id="208602"/>
    <lineage>
        <taxon>Bacteria</taxon>
        <taxon>Bacillati</taxon>
        <taxon>Actinomycetota</taxon>
        <taxon>Actinomycetes</taxon>
        <taxon>Mycobacteriales</taxon>
        <taxon>Nocardiaceae</taxon>
        <taxon>Nocardia</taxon>
    </lineage>
</organism>
<dbReference type="AlphaFoldDB" id="A0A366DIY5"/>